<reference evidence="1" key="1">
    <citation type="journal article" date="2022" name="bioRxiv">
        <title>Sequencing and chromosome-scale assembly of the giantPleurodeles waltlgenome.</title>
        <authorList>
            <person name="Brown T."/>
            <person name="Elewa A."/>
            <person name="Iarovenko S."/>
            <person name="Subramanian E."/>
            <person name="Araus A.J."/>
            <person name="Petzold A."/>
            <person name="Susuki M."/>
            <person name="Suzuki K.-i.T."/>
            <person name="Hayashi T."/>
            <person name="Toyoda A."/>
            <person name="Oliveira C."/>
            <person name="Osipova E."/>
            <person name="Leigh N.D."/>
            <person name="Simon A."/>
            <person name="Yun M.H."/>
        </authorList>
    </citation>
    <scope>NUCLEOTIDE SEQUENCE</scope>
    <source>
        <strain evidence="1">20211129_DDA</strain>
        <tissue evidence="1">Liver</tissue>
    </source>
</reference>
<organism evidence="1 2">
    <name type="scientific">Pleurodeles waltl</name>
    <name type="common">Iberian ribbed newt</name>
    <dbReference type="NCBI Taxonomy" id="8319"/>
    <lineage>
        <taxon>Eukaryota</taxon>
        <taxon>Metazoa</taxon>
        <taxon>Chordata</taxon>
        <taxon>Craniata</taxon>
        <taxon>Vertebrata</taxon>
        <taxon>Euteleostomi</taxon>
        <taxon>Amphibia</taxon>
        <taxon>Batrachia</taxon>
        <taxon>Caudata</taxon>
        <taxon>Salamandroidea</taxon>
        <taxon>Salamandridae</taxon>
        <taxon>Pleurodelinae</taxon>
        <taxon>Pleurodeles</taxon>
    </lineage>
</organism>
<evidence type="ECO:0000313" key="2">
    <source>
        <dbReference type="Proteomes" id="UP001066276"/>
    </source>
</evidence>
<name>A0AAV7QL51_PLEWA</name>
<comment type="caution">
    <text evidence="1">The sequence shown here is derived from an EMBL/GenBank/DDBJ whole genome shotgun (WGS) entry which is preliminary data.</text>
</comment>
<sequence length="149" mass="15320">MTTDTLPGLCGFDNAPRTPTALSLRFGVHGGIAGVPHCGCLVVERATGLPLQCRKAPLCLSRCSPPFLDAARAGKPAQMSALLIGTPMVREDLKEHSRGTGVLKVGPQEHMSTQNSAPGALAGTLSGVLIAVARVGIPQTAAEDQTGKK</sequence>
<evidence type="ECO:0000313" key="1">
    <source>
        <dbReference type="EMBL" id="KAJ1140212.1"/>
    </source>
</evidence>
<gene>
    <name evidence="1" type="ORF">NDU88_006570</name>
</gene>
<dbReference type="EMBL" id="JANPWB010000010">
    <property type="protein sequence ID" value="KAJ1140212.1"/>
    <property type="molecule type" value="Genomic_DNA"/>
</dbReference>
<dbReference type="AlphaFoldDB" id="A0AAV7QL51"/>
<accession>A0AAV7QL51</accession>
<keyword evidence="2" id="KW-1185">Reference proteome</keyword>
<dbReference type="Proteomes" id="UP001066276">
    <property type="component" value="Chromosome 6"/>
</dbReference>
<protein>
    <submittedName>
        <fullName evidence="1">Uncharacterized protein</fullName>
    </submittedName>
</protein>
<proteinExistence type="predicted"/>